<evidence type="ECO:0000313" key="3">
    <source>
        <dbReference type="Proteomes" id="UP000663827"/>
    </source>
</evidence>
<reference evidence="2" key="1">
    <citation type="submission" date="2021-01" db="EMBL/GenBank/DDBJ databases">
        <authorList>
            <person name="Kaushik A."/>
        </authorList>
    </citation>
    <scope>NUCLEOTIDE SEQUENCE</scope>
    <source>
        <strain evidence="2">AG5</strain>
    </source>
</reference>
<dbReference type="InterPro" id="IPR013217">
    <property type="entry name" value="Methyltransf_12"/>
</dbReference>
<dbReference type="Pfam" id="PF08242">
    <property type="entry name" value="Methyltransf_12"/>
    <property type="match status" value="1"/>
</dbReference>
<evidence type="ECO:0000313" key="2">
    <source>
        <dbReference type="EMBL" id="CAE7078154.1"/>
    </source>
</evidence>
<proteinExistence type="predicted"/>
<dbReference type="SUPFAM" id="SSF53335">
    <property type="entry name" value="S-adenosyl-L-methionine-dependent methyltransferases"/>
    <property type="match status" value="1"/>
</dbReference>
<dbReference type="Gene3D" id="3.40.50.150">
    <property type="entry name" value="Vaccinia Virus protein VP39"/>
    <property type="match status" value="1"/>
</dbReference>
<dbReference type="CDD" id="cd02440">
    <property type="entry name" value="AdoMet_MTases"/>
    <property type="match status" value="1"/>
</dbReference>
<dbReference type="PANTHER" id="PTHR43861">
    <property type="entry name" value="TRANS-ACONITATE 2-METHYLTRANSFERASE-RELATED"/>
    <property type="match status" value="1"/>
</dbReference>
<name>A0A8H3HXA8_9AGAM</name>
<comment type="caution">
    <text evidence="2">The sequence shown here is derived from an EMBL/GenBank/DDBJ whole genome shotgun (WGS) entry which is preliminary data.</text>
</comment>
<dbReference type="Proteomes" id="UP000663827">
    <property type="component" value="Unassembled WGS sequence"/>
</dbReference>
<protein>
    <recommendedName>
        <fullName evidence="1">Methyltransferase type 12 domain-containing protein</fullName>
    </recommendedName>
</protein>
<gene>
    <name evidence="2" type="ORF">RDB_LOCUS21703</name>
</gene>
<dbReference type="EMBL" id="CAJNJQ010000438">
    <property type="protein sequence ID" value="CAE7078154.1"/>
    <property type="molecule type" value="Genomic_DNA"/>
</dbReference>
<organism evidence="2 3">
    <name type="scientific">Rhizoctonia solani</name>
    <dbReference type="NCBI Taxonomy" id="456999"/>
    <lineage>
        <taxon>Eukaryota</taxon>
        <taxon>Fungi</taxon>
        <taxon>Dikarya</taxon>
        <taxon>Basidiomycota</taxon>
        <taxon>Agaricomycotina</taxon>
        <taxon>Agaricomycetes</taxon>
        <taxon>Cantharellales</taxon>
        <taxon>Ceratobasidiaceae</taxon>
        <taxon>Rhizoctonia</taxon>
    </lineage>
</organism>
<feature type="domain" description="Methyltransferase type 12" evidence="1">
    <location>
        <begin position="103"/>
        <end position="203"/>
    </location>
</feature>
<evidence type="ECO:0000259" key="1">
    <source>
        <dbReference type="Pfam" id="PF08242"/>
    </source>
</evidence>
<dbReference type="InterPro" id="IPR029063">
    <property type="entry name" value="SAM-dependent_MTases_sf"/>
</dbReference>
<sequence>MIEPQESNIIRLANVPQLTTHRSTMSQTAAHCHRHTDASGGHHAHVYPAPGGLKEANRQWFDSQAHNHEGGYEAQPMAQDMAKKASTVFLDTFPFDKSQTIVMDFACGTGMISQHLAAHAKKIIGVDISPNSVDFYNERAAKQGVSPNEMKAICADLTERGKTEHDLFDGIQFDVIVCSGAYHHFDDINAMTKILASYLKPGTGVLAVIDILTSTEAASLLSKHDHIVAHTSGFDEELIRFAFINTGGLREFSFVPAFDMTWHEKDVCLFVAKGVSPSL</sequence>
<dbReference type="AlphaFoldDB" id="A0A8H3HXA8"/>
<accession>A0A8H3HXA8</accession>